<evidence type="ECO:0000256" key="4">
    <source>
        <dbReference type="PIRSR" id="PIRSR601461-1"/>
    </source>
</evidence>
<name>A0A4P9Y9W8_9FUNG</name>
<feature type="active site" evidence="4">
    <location>
        <position position="260"/>
    </location>
</feature>
<feature type="domain" description="Peptidase A1" evidence="8">
    <location>
        <begin position="52"/>
        <end position="367"/>
    </location>
</feature>
<dbReference type="GO" id="GO:0006508">
    <property type="term" value="P:proteolysis"/>
    <property type="evidence" value="ECO:0007669"/>
    <property type="project" value="UniProtKB-KW"/>
</dbReference>
<evidence type="ECO:0000256" key="1">
    <source>
        <dbReference type="ARBA" id="ARBA00007447"/>
    </source>
</evidence>
<evidence type="ECO:0000313" key="10">
    <source>
        <dbReference type="Proteomes" id="UP000267251"/>
    </source>
</evidence>
<evidence type="ECO:0000256" key="5">
    <source>
        <dbReference type="PIRSR" id="PIRSR601461-2"/>
    </source>
</evidence>
<dbReference type="Proteomes" id="UP000267251">
    <property type="component" value="Unassembled WGS sequence"/>
</dbReference>
<dbReference type="OrthoDB" id="771136at2759"/>
<dbReference type="InterPro" id="IPR001969">
    <property type="entry name" value="Aspartic_peptidase_AS"/>
</dbReference>
<evidence type="ECO:0000256" key="3">
    <source>
        <dbReference type="ARBA" id="ARBA00023157"/>
    </source>
</evidence>
<sequence>MENSPENPVGSPINPARPGAGHSFKNIPDNGNKRFLKPDHLLSLVNDYDVDYYGEIEIGTPSQKFNVIFDTGSSDLWVTGKKCTSSACRGHPAFDSKASSTYTPMNRMFSIEYGTGSLMGLVGKDQMTIGNIRLENQTFGESTVEPGMTFAGVPFDGILGLGFDSLSSQGAQPPFYSMIQQSRIKEPLLSAWFAPYNPQAIGSGTPGGELAFGSIDPSRYTGELTWAPVINKGYWEVELNGLRLTTGQDAPIRARSAAIDTGTSLVIMSEPDAQAIHSLIPQANRIPGTPMWSVPCDTRGLPGVTFIINSKPYTIPASAWVLPNGDGTCISGFSSTNDSDTLWIVGLIFLRQYYTVYDMGNARVGFGKREMGWDPMRLD</sequence>
<dbReference type="InterPro" id="IPR033121">
    <property type="entry name" value="PEPTIDASE_A1"/>
</dbReference>
<keyword evidence="3 5" id="KW-1015">Disulfide bond</keyword>
<evidence type="ECO:0000256" key="2">
    <source>
        <dbReference type="ARBA" id="ARBA00022750"/>
    </source>
</evidence>
<feature type="region of interest" description="Disordered" evidence="7">
    <location>
        <begin position="1"/>
        <end position="31"/>
    </location>
</feature>
<dbReference type="PROSITE" id="PS00141">
    <property type="entry name" value="ASP_PROTEASE"/>
    <property type="match status" value="2"/>
</dbReference>
<dbReference type="Gene3D" id="2.40.70.10">
    <property type="entry name" value="Acid Proteases"/>
    <property type="match status" value="2"/>
</dbReference>
<dbReference type="PANTHER" id="PTHR47966:SF51">
    <property type="entry name" value="BETA-SITE APP-CLEAVING ENZYME, ISOFORM A-RELATED"/>
    <property type="match status" value="1"/>
</dbReference>
<protein>
    <submittedName>
        <fullName evidence="9">Aspartic peptidase domain-containing protein</fullName>
    </submittedName>
</protein>
<keyword evidence="10" id="KW-1185">Reference proteome</keyword>
<evidence type="ECO:0000256" key="6">
    <source>
        <dbReference type="RuleBase" id="RU000454"/>
    </source>
</evidence>
<proteinExistence type="inferred from homology"/>
<keyword evidence="6" id="KW-0378">Hydrolase</keyword>
<gene>
    <name evidence="9" type="ORF">BJ684DRAFT_7956</name>
</gene>
<dbReference type="EMBL" id="KZ987786">
    <property type="protein sequence ID" value="RKP14830.1"/>
    <property type="molecule type" value="Genomic_DNA"/>
</dbReference>
<evidence type="ECO:0000259" key="8">
    <source>
        <dbReference type="PROSITE" id="PS51767"/>
    </source>
</evidence>
<dbReference type="PANTHER" id="PTHR47966">
    <property type="entry name" value="BETA-SITE APP-CLEAVING ENZYME, ISOFORM A-RELATED"/>
    <property type="match status" value="1"/>
</dbReference>
<dbReference type="InterPro" id="IPR021109">
    <property type="entry name" value="Peptidase_aspartic_dom_sf"/>
</dbReference>
<accession>A0A4P9Y9W8</accession>
<keyword evidence="6" id="KW-0645">Protease</keyword>
<dbReference type="Pfam" id="PF00026">
    <property type="entry name" value="Asp"/>
    <property type="match status" value="1"/>
</dbReference>
<evidence type="ECO:0000256" key="7">
    <source>
        <dbReference type="SAM" id="MobiDB-lite"/>
    </source>
</evidence>
<feature type="active site" evidence="4">
    <location>
        <position position="70"/>
    </location>
</feature>
<dbReference type="InterPro" id="IPR001461">
    <property type="entry name" value="Aspartic_peptidase_A1"/>
</dbReference>
<dbReference type="FunFam" id="2.40.70.10:FF:000004">
    <property type="entry name" value="Pepsin A"/>
    <property type="match status" value="1"/>
</dbReference>
<dbReference type="GO" id="GO:0004190">
    <property type="term" value="F:aspartic-type endopeptidase activity"/>
    <property type="evidence" value="ECO:0007669"/>
    <property type="project" value="UniProtKB-KW"/>
</dbReference>
<comment type="similarity">
    <text evidence="1 6">Belongs to the peptidase A1 family.</text>
</comment>
<dbReference type="AlphaFoldDB" id="A0A4P9Y9W8"/>
<keyword evidence="2 6" id="KW-0064">Aspartyl protease</keyword>
<feature type="disulfide bond" evidence="5">
    <location>
        <begin position="83"/>
        <end position="88"/>
    </location>
</feature>
<dbReference type="PROSITE" id="PS51767">
    <property type="entry name" value="PEPTIDASE_A1"/>
    <property type="match status" value="1"/>
</dbReference>
<organism evidence="9 10">
    <name type="scientific">Piptocephalis cylindrospora</name>
    <dbReference type="NCBI Taxonomy" id="1907219"/>
    <lineage>
        <taxon>Eukaryota</taxon>
        <taxon>Fungi</taxon>
        <taxon>Fungi incertae sedis</taxon>
        <taxon>Zoopagomycota</taxon>
        <taxon>Zoopagomycotina</taxon>
        <taxon>Zoopagomycetes</taxon>
        <taxon>Zoopagales</taxon>
        <taxon>Piptocephalidaceae</taxon>
        <taxon>Piptocephalis</taxon>
    </lineage>
</organism>
<dbReference type="SUPFAM" id="SSF50630">
    <property type="entry name" value="Acid proteases"/>
    <property type="match status" value="1"/>
</dbReference>
<evidence type="ECO:0000313" key="9">
    <source>
        <dbReference type="EMBL" id="RKP14830.1"/>
    </source>
</evidence>
<reference evidence="10" key="1">
    <citation type="journal article" date="2018" name="Nat. Microbiol.">
        <title>Leveraging single-cell genomics to expand the fungal tree of life.</title>
        <authorList>
            <person name="Ahrendt S.R."/>
            <person name="Quandt C.A."/>
            <person name="Ciobanu D."/>
            <person name="Clum A."/>
            <person name="Salamov A."/>
            <person name="Andreopoulos B."/>
            <person name="Cheng J.F."/>
            <person name="Woyke T."/>
            <person name="Pelin A."/>
            <person name="Henrissat B."/>
            <person name="Reynolds N.K."/>
            <person name="Benny G.L."/>
            <person name="Smith M.E."/>
            <person name="James T.Y."/>
            <person name="Grigoriev I.V."/>
        </authorList>
    </citation>
    <scope>NUCLEOTIDE SEQUENCE [LARGE SCALE GENOMIC DNA]</scope>
</reference>
<dbReference type="PRINTS" id="PR00792">
    <property type="entry name" value="PEPSIN"/>
</dbReference>